<evidence type="ECO:0000256" key="1">
    <source>
        <dbReference type="SAM" id="Phobius"/>
    </source>
</evidence>
<feature type="domain" description="EGF-like" evidence="2 3">
    <location>
        <begin position="82"/>
        <end position="93"/>
    </location>
</feature>
<name>A0A3P7ZSX7_9BILA</name>
<reference evidence="4 5" key="1">
    <citation type="submission" date="2018-11" db="EMBL/GenBank/DDBJ databases">
        <authorList>
            <consortium name="Pathogen Informatics"/>
        </authorList>
    </citation>
    <scope>NUCLEOTIDE SEQUENCE [LARGE SCALE GENOMIC DNA]</scope>
</reference>
<dbReference type="Pfam" id="PF23106">
    <property type="entry name" value="EGF_Teneurin"/>
    <property type="match status" value="1"/>
</dbReference>
<dbReference type="PROSITE" id="PS00022">
    <property type="entry name" value="EGF_1"/>
    <property type="match status" value="1"/>
</dbReference>
<dbReference type="GO" id="GO:0006509">
    <property type="term" value="P:membrane protein ectodomain proteolysis"/>
    <property type="evidence" value="ECO:0007669"/>
    <property type="project" value="TreeGrafter"/>
</dbReference>
<keyword evidence="1" id="KW-1133">Transmembrane helix</keyword>
<dbReference type="EMBL" id="UZAG01022139">
    <property type="protein sequence ID" value="VDO52625.1"/>
    <property type="molecule type" value="Genomic_DNA"/>
</dbReference>
<evidence type="ECO:0000313" key="4">
    <source>
        <dbReference type="EMBL" id="VDO52625.1"/>
    </source>
</evidence>
<keyword evidence="1" id="KW-0812">Transmembrane</keyword>
<keyword evidence="1" id="KW-0472">Membrane</keyword>
<feature type="transmembrane region" description="Helical" evidence="1">
    <location>
        <begin position="132"/>
        <end position="154"/>
    </location>
</feature>
<dbReference type="PANTHER" id="PTHR11905">
    <property type="entry name" value="ADAM A DISINTEGRIN AND METALLOPROTEASE DOMAIN"/>
    <property type="match status" value="1"/>
</dbReference>
<evidence type="ECO:0000259" key="3">
    <source>
        <dbReference type="PROSITE" id="PS01186"/>
    </source>
</evidence>
<organism evidence="4 5">
    <name type="scientific">Brugia timori</name>
    <dbReference type="NCBI Taxonomy" id="42155"/>
    <lineage>
        <taxon>Eukaryota</taxon>
        <taxon>Metazoa</taxon>
        <taxon>Ecdysozoa</taxon>
        <taxon>Nematoda</taxon>
        <taxon>Chromadorea</taxon>
        <taxon>Rhabditida</taxon>
        <taxon>Spirurina</taxon>
        <taxon>Spiruromorpha</taxon>
        <taxon>Filarioidea</taxon>
        <taxon>Onchocercidae</taxon>
        <taxon>Brugia</taxon>
    </lineage>
</organism>
<proteinExistence type="predicted"/>
<dbReference type="Gene3D" id="2.10.25.10">
    <property type="entry name" value="Laminin"/>
    <property type="match status" value="1"/>
</dbReference>
<dbReference type="AlphaFoldDB" id="A0A3P7ZSX7"/>
<keyword evidence="5" id="KW-1185">Reference proteome</keyword>
<sequence>MDLKFNSFNLQFLHETKQIQCKMVTNLDIGMVMDGSSCGSGKVCVQGICSPLVQVSPPVHCPSNNLAYQCSGHGDCTTTRRCLCYNGWMGTACDTKTNITHSTTIAPSDVSHFSDIFIPSFAGGHTLNTTSLLIILLVVGILLLLLLICLLFCYRRQSEIEFSSPADEKLNESLPENTQRAIKFGSMPSYREEKRKRKKDKHVYDALQRINEANDERDSSVSVKSHESASVGHENNGALIMSRNCMEYDQREDIVTTMLNGTIFQEVNIE</sequence>
<dbReference type="InterPro" id="IPR000742">
    <property type="entry name" value="EGF"/>
</dbReference>
<evidence type="ECO:0000313" key="5">
    <source>
        <dbReference type="Proteomes" id="UP000280834"/>
    </source>
</evidence>
<dbReference type="Proteomes" id="UP000280834">
    <property type="component" value="Unassembled WGS sequence"/>
</dbReference>
<gene>
    <name evidence="4" type="ORF">BTMF_LOCUS15143</name>
</gene>
<protein>
    <recommendedName>
        <fullName evidence="2 3">EGF-like domain-containing protein</fullName>
    </recommendedName>
</protein>
<evidence type="ECO:0000259" key="2">
    <source>
        <dbReference type="PROSITE" id="PS00022"/>
    </source>
</evidence>
<dbReference type="PANTHER" id="PTHR11905:SF248">
    <property type="entry name" value="DISINTEGRIN AND METALLOPROTEINASE DOMAIN-CONTAINING PROTEIN UNC-71"/>
    <property type="match status" value="1"/>
</dbReference>
<accession>A0A3P7ZSX7</accession>
<dbReference type="PROSITE" id="PS01186">
    <property type="entry name" value="EGF_2"/>
    <property type="match status" value="1"/>
</dbReference>